<name>A0A8J5U8F0_FUSOX</name>
<gene>
    <name evidence="1" type="ORF">Forpe1208_v008505</name>
</gene>
<dbReference type="AlphaFoldDB" id="A0A8J5U8F0"/>
<sequence length="78" mass="8557">MSSQSSSSSSKDTSKTGSSELKKLHFVASFEHQKLLEDVSNKAYDLGVKAGREQADPPDDETQALILSLTDRNDELEK</sequence>
<protein>
    <submittedName>
        <fullName evidence="1">Uncharacterized protein</fullName>
    </submittedName>
</protein>
<reference evidence="1" key="1">
    <citation type="submission" date="2021-04" db="EMBL/GenBank/DDBJ databases">
        <title>First draft genome resource for Brassicaceae pathogens Fusarium oxysporum f. sp. raphani and Fusarium oxysporum f. sp. rapae.</title>
        <authorList>
            <person name="Asai S."/>
        </authorList>
    </citation>
    <scope>NUCLEOTIDE SEQUENCE</scope>
    <source>
        <strain evidence="1">Tf1208</strain>
    </source>
</reference>
<proteinExistence type="predicted"/>
<comment type="caution">
    <text evidence="1">The sequence shown here is derived from an EMBL/GenBank/DDBJ whole genome shotgun (WGS) entry which is preliminary data.</text>
</comment>
<dbReference type="Proteomes" id="UP000694050">
    <property type="component" value="Unassembled WGS sequence"/>
</dbReference>
<evidence type="ECO:0000313" key="1">
    <source>
        <dbReference type="EMBL" id="KAG7412852.1"/>
    </source>
</evidence>
<accession>A0A8J5U8F0</accession>
<organism evidence="1 2">
    <name type="scientific">Fusarium oxysporum f. sp. rapae</name>
    <dbReference type="NCBI Taxonomy" id="485398"/>
    <lineage>
        <taxon>Eukaryota</taxon>
        <taxon>Fungi</taxon>
        <taxon>Dikarya</taxon>
        <taxon>Ascomycota</taxon>
        <taxon>Pezizomycotina</taxon>
        <taxon>Sordariomycetes</taxon>
        <taxon>Hypocreomycetidae</taxon>
        <taxon>Hypocreales</taxon>
        <taxon>Nectriaceae</taxon>
        <taxon>Fusarium</taxon>
        <taxon>Fusarium oxysporum species complex</taxon>
    </lineage>
</organism>
<evidence type="ECO:0000313" key="2">
    <source>
        <dbReference type="Proteomes" id="UP000694050"/>
    </source>
</evidence>
<dbReference type="EMBL" id="JAELUQ010000006">
    <property type="protein sequence ID" value="KAG7412852.1"/>
    <property type="molecule type" value="Genomic_DNA"/>
</dbReference>